<dbReference type="PATRIC" id="fig|866895.3.peg.620"/>
<reference evidence="1 2" key="1">
    <citation type="journal article" date="2013" name="Environ. Microbiol.">
        <title>Chloride and organic osmolytes: a hybrid strategy to cope with elevated salinities by the moderately halophilic, chloride-dependent bacterium Halobacillus halophilus.</title>
        <authorList>
            <person name="Saum S.H."/>
            <person name="Pfeiffer F."/>
            <person name="Palm P."/>
            <person name="Rampp M."/>
            <person name="Schuster S.C."/>
            <person name="Muller V."/>
            <person name="Oesterhelt D."/>
        </authorList>
    </citation>
    <scope>NUCLEOTIDE SEQUENCE [LARGE SCALE GENOMIC DNA]</scope>
    <source>
        <strain evidence="2">ATCC 35676 / DSM 2266 / JCM 20832 / KCTC 3685 / LMG 17431 / NBRC 102448 / NCIMB 2269</strain>
    </source>
</reference>
<dbReference type="InterPro" id="IPR007358">
    <property type="entry name" value="Nucleoid_associated_NdpA"/>
</dbReference>
<dbReference type="GO" id="GO:0009295">
    <property type="term" value="C:nucleoid"/>
    <property type="evidence" value="ECO:0007669"/>
    <property type="project" value="InterPro"/>
</dbReference>
<evidence type="ECO:0000313" key="1">
    <source>
        <dbReference type="EMBL" id="CCG43990.1"/>
    </source>
</evidence>
<accession>I0JIM2</accession>
<dbReference type="Pfam" id="PF04245">
    <property type="entry name" value="NA37"/>
    <property type="match status" value="1"/>
</dbReference>
<dbReference type="AlphaFoldDB" id="I0JIM2"/>
<evidence type="ECO:0000313" key="2">
    <source>
        <dbReference type="Proteomes" id="UP000007397"/>
    </source>
</evidence>
<dbReference type="eggNOG" id="COG3081">
    <property type="taxonomic scope" value="Bacteria"/>
</dbReference>
<name>I0JIM2_HALH3</name>
<dbReference type="HOGENOM" id="CLU_780176_0_0_9"/>
<evidence type="ECO:0008006" key="3">
    <source>
        <dbReference type="Google" id="ProtNLM"/>
    </source>
</evidence>
<keyword evidence="2" id="KW-1185">Reference proteome</keyword>
<gene>
    <name evidence="1" type="ordered locus">HBHAL_1623</name>
</gene>
<dbReference type="EMBL" id="HE717023">
    <property type="protein sequence ID" value="CCG43990.1"/>
    <property type="molecule type" value="Genomic_DNA"/>
</dbReference>
<sequence>MSDINIKQIIAHDINTELESPTLFDRILNLTAIPTKILKFFKDHINVSLNAKQIKTCEFEEGAKVKNQSIRINESITDQETFVTVTKEMTQDLHRAIKSTSSNSSGTIFFIIYDLNQINYLGILKMDPSSGIQIDKTTLELSIQDNILPKPEDRLHKCAFIKLPPFAEGSEADLYVLDRQRGPRGISKFFMNTFLQANELLNNRIMSERVISKLYDEAPNIAPGKEDIEFHLEVDKTFRNGRQIDLDHALEELIQPYMENEKQREEYIESFKQSFREEYDKYHFNFQVEKEATTVVFTSDEKDIKLEFPINILGDVVRINDPNKVPFKLEIHKQLNQKYK</sequence>
<proteinExistence type="predicted"/>
<dbReference type="Proteomes" id="UP000007397">
    <property type="component" value="Chromosome"/>
</dbReference>
<dbReference type="KEGG" id="hhd:HBHAL_1623"/>
<dbReference type="RefSeq" id="WP_014641897.1">
    <property type="nucleotide sequence ID" value="NC_017668.1"/>
</dbReference>
<protein>
    <recommendedName>
        <fullName evidence="3">37-kD nucleoid-associated bacterial protein</fullName>
    </recommendedName>
</protein>
<organism evidence="1 2">
    <name type="scientific">Halobacillus halophilus (strain ATCC 35676 / DSM 2266 / JCM 20832 / KCTC 3685 / LMG 17431 / NBRC 102448 / NCIMB 2269)</name>
    <name type="common">Sporosarcina halophila</name>
    <dbReference type="NCBI Taxonomy" id="866895"/>
    <lineage>
        <taxon>Bacteria</taxon>
        <taxon>Bacillati</taxon>
        <taxon>Bacillota</taxon>
        <taxon>Bacilli</taxon>
        <taxon>Bacillales</taxon>
        <taxon>Bacillaceae</taxon>
        <taxon>Halobacillus</taxon>
    </lineage>
</organism>
<dbReference type="STRING" id="866895.HBHAL_1623"/>